<proteinExistence type="predicted"/>
<feature type="compositionally biased region" description="Polar residues" evidence="1">
    <location>
        <begin position="318"/>
        <end position="331"/>
    </location>
</feature>
<evidence type="ECO:0000256" key="1">
    <source>
        <dbReference type="SAM" id="MobiDB-lite"/>
    </source>
</evidence>
<organism evidence="2">
    <name type="scientific">Chromera velia CCMP2878</name>
    <dbReference type="NCBI Taxonomy" id="1169474"/>
    <lineage>
        <taxon>Eukaryota</taxon>
        <taxon>Sar</taxon>
        <taxon>Alveolata</taxon>
        <taxon>Colpodellida</taxon>
        <taxon>Chromeraceae</taxon>
        <taxon>Chromera</taxon>
    </lineage>
</organism>
<feature type="compositionally biased region" description="Polar residues" evidence="1">
    <location>
        <begin position="200"/>
        <end position="214"/>
    </location>
</feature>
<dbReference type="AlphaFoldDB" id="A0A0G4HQ08"/>
<protein>
    <submittedName>
        <fullName evidence="2">Uncharacterized protein</fullName>
    </submittedName>
</protein>
<evidence type="ECO:0000313" key="2">
    <source>
        <dbReference type="EMBL" id="CEM46366.1"/>
    </source>
</evidence>
<gene>
    <name evidence="2" type="ORF">Cvel_30037</name>
</gene>
<name>A0A0G4HQ08_9ALVE</name>
<feature type="region of interest" description="Disordered" evidence="1">
    <location>
        <begin position="318"/>
        <end position="390"/>
    </location>
</feature>
<feature type="region of interest" description="Disordered" evidence="1">
    <location>
        <begin position="403"/>
        <end position="468"/>
    </location>
</feature>
<feature type="region of interest" description="Disordered" evidence="1">
    <location>
        <begin position="174"/>
        <end position="305"/>
    </location>
</feature>
<dbReference type="VEuPathDB" id="CryptoDB:Cvel_30037"/>
<dbReference type="EMBL" id="CDMZ01003436">
    <property type="protein sequence ID" value="CEM46366.1"/>
    <property type="molecule type" value="Genomic_DNA"/>
</dbReference>
<feature type="compositionally biased region" description="Basic and acidic residues" evidence="1">
    <location>
        <begin position="180"/>
        <end position="199"/>
    </location>
</feature>
<sequence length="468" mass="50044">MHLYKRQKSRLPPEATPVKKKGPARGGPVKAYANPEDFQERQRRGSVVTIEKMAAMFAAQQPDKAPLCLGGGPGKLQRKATRNLTADAVPSTFDAERDLLSGHDRRCFSLLLPPVGVDSPAQSHQLGAIVEEGDGPAAGCMSAPVSARGPIVSETFEEKKNKWLMKMRAMTKAFQDDTESLQKSREPTDQQQEGGKDSTRSSQQFSSHDLTLTQGPEEFPDEEEDKEEEREKENRGAKKGGNSASLDPIERGSSLQAALSGIGVEAERRKSRKGSAMTMEKAAQRLEQQAALRDRQHSGLNASNNDCFLPEIVGISMPLSQRRPSQDSAAQRSPLCSRRPSGAGRKLSGAGPVKAVHRPPTFADRLSGGHSSTEETGDAEKDEEEKNACALFMKTQGLSLLKKRGGKAIASSPLSPGATPPLSPSCSFRPGQGGGRRGGSRHSTLETAASAPGGSRRGSGVVLPPLRA</sequence>
<reference evidence="2" key="1">
    <citation type="submission" date="2014-11" db="EMBL/GenBank/DDBJ databases">
        <authorList>
            <person name="Otto D Thomas"/>
            <person name="Naeem Raeece"/>
        </authorList>
    </citation>
    <scope>NUCLEOTIDE SEQUENCE</scope>
</reference>
<feature type="compositionally biased region" description="Acidic residues" evidence="1">
    <location>
        <begin position="218"/>
        <end position="228"/>
    </location>
</feature>
<feature type="region of interest" description="Disordered" evidence="1">
    <location>
        <begin position="1"/>
        <end position="44"/>
    </location>
</feature>
<accession>A0A0G4HQ08</accession>
<feature type="compositionally biased region" description="Acidic residues" evidence="1">
    <location>
        <begin position="375"/>
        <end position="385"/>
    </location>
</feature>